<organism evidence="2 3">
    <name type="scientific">Microbacterium nanhaiense</name>
    <dbReference type="NCBI Taxonomy" id="1301026"/>
    <lineage>
        <taxon>Bacteria</taxon>
        <taxon>Bacillati</taxon>
        <taxon>Actinomycetota</taxon>
        <taxon>Actinomycetes</taxon>
        <taxon>Micrococcales</taxon>
        <taxon>Microbacteriaceae</taxon>
        <taxon>Microbacterium</taxon>
    </lineage>
</organism>
<evidence type="ECO:0000256" key="1">
    <source>
        <dbReference type="SAM" id="Phobius"/>
    </source>
</evidence>
<keyword evidence="1" id="KW-1133">Transmembrane helix</keyword>
<evidence type="ECO:0000313" key="3">
    <source>
        <dbReference type="Proteomes" id="UP000638043"/>
    </source>
</evidence>
<protein>
    <submittedName>
        <fullName evidence="2">Uncharacterized protein</fullName>
    </submittedName>
</protein>
<keyword evidence="3" id="KW-1185">Reference proteome</keyword>
<keyword evidence="1" id="KW-0812">Transmembrane</keyword>
<reference evidence="3" key="1">
    <citation type="journal article" date="2019" name="Int. J. Syst. Evol. Microbiol.">
        <title>The Global Catalogue of Microorganisms (GCM) 10K type strain sequencing project: providing services to taxonomists for standard genome sequencing and annotation.</title>
        <authorList>
            <consortium name="The Broad Institute Genomics Platform"/>
            <consortium name="The Broad Institute Genome Sequencing Center for Infectious Disease"/>
            <person name="Wu L."/>
            <person name="Ma J."/>
        </authorList>
    </citation>
    <scope>NUCLEOTIDE SEQUENCE [LARGE SCALE GENOMIC DNA]</scope>
    <source>
        <strain evidence="3">CGMCC 4.7181</strain>
    </source>
</reference>
<gene>
    <name evidence="2" type="ORF">GCM10010910_27390</name>
</gene>
<proteinExistence type="predicted"/>
<dbReference type="EMBL" id="BMMQ01000010">
    <property type="protein sequence ID" value="GGO66898.1"/>
    <property type="molecule type" value="Genomic_DNA"/>
</dbReference>
<name>A0ABQ2N8E6_9MICO</name>
<evidence type="ECO:0000313" key="2">
    <source>
        <dbReference type="EMBL" id="GGO66898.1"/>
    </source>
</evidence>
<comment type="caution">
    <text evidence="2">The sequence shown here is derived from an EMBL/GenBank/DDBJ whole genome shotgun (WGS) entry which is preliminary data.</text>
</comment>
<keyword evidence="1" id="KW-0472">Membrane</keyword>
<sequence>MTPGRDDRGAARLRRLAVPGAVGIGGAAAATAALWIGLDFAPLIAAGIGVVIGGGGAALAMPAKPDPEPTDAERVAASLNEIRAGAIAQGERIRGLRSAMWRGPAGETGAEAKGRLMAVCEKLHGVASLPDIASRAHVDGDLLLLHAIATETLPNVVSLAAENDRMYPSASSEARIAIAALAEGIGEQARILSEAVGRIESDVVAGTSRDIRQHLEYVRARFAKLDIEDAADFDRAFRELEP</sequence>
<dbReference type="Proteomes" id="UP000638043">
    <property type="component" value="Unassembled WGS sequence"/>
</dbReference>
<dbReference type="RefSeq" id="WP_188702821.1">
    <property type="nucleotide sequence ID" value="NZ_BMMQ01000010.1"/>
</dbReference>
<feature type="transmembrane region" description="Helical" evidence="1">
    <location>
        <begin position="43"/>
        <end position="61"/>
    </location>
</feature>
<accession>A0ABQ2N8E6</accession>
<feature type="transmembrane region" description="Helical" evidence="1">
    <location>
        <begin position="16"/>
        <end position="37"/>
    </location>
</feature>